<organism evidence="1 2">
    <name type="scientific">Massilia orientalis</name>
    <dbReference type="NCBI Taxonomy" id="3050128"/>
    <lineage>
        <taxon>Bacteria</taxon>
        <taxon>Pseudomonadati</taxon>
        <taxon>Pseudomonadota</taxon>
        <taxon>Betaproteobacteria</taxon>
        <taxon>Burkholderiales</taxon>
        <taxon>Oxalobacteraceae</taxon>
        <taxon>Telluria group</taxon>
        <taxon>Massilia</taxon>
    </lineage>
</organism>
<evidence type="ECO:0000313" key="2">
    <source>
        <dbReference type="Proteomes" id="UP001168096"/>
    </source>
</evidence>
<keyword evidence="1" id="KW-0012">Acyltransferase</keyword>
<gene>
    <name evidence="1" type="ORF">QPK29_008140</name>
</gene>
<proteinExistence type="predicted"/>
<accession>A0ACC7MBE2</accession>
<reference evidence="1" key="1">
    <citation type="submission" date="2024-11" db="EMBL/GenBank/DDBJ databases">
        <title>Description of Massilia orientalis sp. nov., isolated from rhizosphere soil of Ageratina adenophora.</title>
        <authorList>
            <person name="Wang Y."/>
        </authorList>
    </citation>
    <scope>NUCLEOTIDE SEQUENCE</scope>
    <source>
        <strain evidence="1">YIM B02787</strain>
    </source>
</reference>
<protein>
    <submittedName>
        <fullName evidence="1">Lysophospholipid acyltransferase family protein</fullName>
    </submittedName>
</protein>
<comment type="caution">
    <text evidence="1">The sequence shown here is derived from an EMBL/GenBank/DDBJ whole genome shotgun (WGS) entry which is preliminary data.</text>
</comment>
<name>A0ACC7MBE2_9BURK</name>
<dbReference type="Proteomes" id="UP001168096">
    <property type="component" value="Unassembled WGS sequence"/>
</dbReference>
<dbReference type="EMBL" id="JASNRB020000004">
    <property type="protein sequence ID" value="MFJ1467676.1"/>
    <property type="molecule type" value="Genomic_DNA"/>
</dbReference>
<evidence type="ECO:0000313" key="1">
    <source>
        <dbReference type="EMBL" id="MFJ1467676.1"/>
    </source>
</evidence>
<sequence length="313" mass="35119">MNSADATKWYFTLLQKFWHSNPSVLYPKSIMLVLLFRILSFLPLRALHALGAALGWIVYLLSPSHRRRLRENLEQAGYGGHLRAAIAESGKAIAELPFVWCAPQKRVTRHVTMENWELVQRQLDAGRGIVFLTPHLGCFELTAQQVSLRVELTVMYRPPRQSALKPLVEGARERQHMHLAPANLAGVRMLVKALRGGQPVGVLPDQVPQEGEGVWAPFFGRDAYTMTLPAKLAQLGKADILTVYAERLPRGRGFAIRFVPFEGSLDGDAAQQAAAINRQMEKLIAYCPAQYFWSYNRYKKPQGVEAPHPESVA</sequence>
<keyword evidence="1" id="KW-0808">Transferase</keyword>
<keyword evidence="2" id="KW-1185">Reference proteome</keyword>